<gene>
    <name evidence="3" type="ORF">SAMN04488008_104135</name>
</gene>
<keyword evidence="1" id="KW-0732">Signal</keyword>
<protein>
    <submittedName>
        <fullName evidence="3">Por secretion system C-terminal sorting domain-containing protein</fullName>
    </submittedName>
</protein>
<evidence type="ECO:0000259" key="2">
    <source>
        <dbReference type="Pfam" id="PF18962"/>
    </source>
</evidence>
<feature type="domain" description="Secretion system C-terminal sorting" evidence="2">
    <location>
        <begin position="38"/>
        <end position="109"/>
    </location>
</feature>
<accession>A0A1H7R0E7</accession>
<organism evidence="3 4">
    <name type="scientific">Maribacter orientalis</name>
    <dbReference type="NCBI Taxonomy" id="228957"/>
    <lineage>
        <taxon>Bacteria</taxon>
        <taxon>Pseudomonadati</taxon>
        <taxon>Bacteroidota</taxon>
        <taxon>Flavobacteriia</taxon>
        <taxon>Flavobacteriales</taxon>
        <taxon>Flavobacteriaceae</taxon>
        <taxon>Maribacter</taxon>
    </lineage>
</organism>
<dbReference type="Proteomes" id="UP000198990">
    <property type="component" value="Unassembled WGS sequence"/>
</dbReference>
<name>A0A1H7R0E7_9FLAO</name>
<dbReference type="EMBL" id="FNZN01000004">
    <property type="protein sequence ID" value="SEL53706.1"/>
    <property type="molecule type" value="Genomic_DNA"/>
</dbReference>
<dbReference type="OrthoDB" id="1446312at2"/>
<reference evidence="4" key="1">
    <citation type="submission" date="2016-10" db="EMBL/GenBank/DDBJ databases">
        <authorList>
            <person name="Varghese N."/>
            <person name="Submissions S."/>
        </authorList>
    </citation>
    <scope>NUCLEOTIDE SEQUENCE [LARGE SCALE GENOMIC DNA]</scope>
    <source>
        <strain evidence="4">DSM 16471</strain>
    </source>
</reference>
<proteinExistence type="predicted"/>
<keyword evidence="4" id="KW-1185">Reference proteome</keyword>
<dbReference type="RefSeq" id="WP_091623629.1">
    <property type="nucleotide sequence ID" value="NZ_FNZN01000004.1"/>
</dbReference>
<evidence type="ECO:0000256" key="1">
    <source>
        <dbReference type="ARBA" id="ARBA00022729"/>
    </source>
</evidence>
<sequence length="112" mass="12843">MKNVILFVIFITAIHLGFSQSYKQEISVETKNTIKIKVFPNPATNVINVLGLHNSPNASIIITDMYGTQVISHHWVIQHNALNIPVFNLEKGVYLLTIQTEHQNIQRKFFKE</sequence>
<evidence type="ECO:0000313" key="4">
    <source>
        <dbReference type="Proteomes" id="UP000198990"/>
    </source>
</evidence>
<dbReference type="NCBIfam" id="TIGR04183">
    <property type="entry name" value="Por_Secre_tail"/>
    <property type="match status" value="1"/>
</dbReference>
<evidence type="ECO:0000313" key="3">
    <source>
        <dbReference type="EMBL" id="SEL53706.1"/>
    </source>
</evidence>
<dbReference type="AlphaFoldDB" id="A0A1H7R0E7"/>
<dbReference type="InterPro" id="IPR026444">
    <property type="entry name" value="Secre_tail"/>
</dbReference>
<dbReference type="Pfam" id="PF18962">
    <property type="entry name" value="Por_Secre_tail"/>
    <property type="match status" value="1"/>
</dbReference>